<name>A0A135SSJ1_9PEZI</name>
<evidence type="ECO:0000313" key="3">
    <source>
        <dbReference type="Proteomes" id="UP000070054"/>
    </source>
</evidence>
<reference evidence="2 3" key="1">
    <citation type="submission" date="2014-02" db="EMBL/GenBank/DDBJ databases">
        <title>The genome sequence of Colletotrichum nymphaeae SA-01.</title>
        <authorList>
            <person name="Baroncelli R."/>
            <person name="Thon M.R."/>
        </authorList>
    </citation>
    <scope>NUCLEOTIDE SEQUENCE [LARGE SCALE GENOMIC DNA]</scope>
    <source>
        <strain evidence="2 3">SA-01</strain>
    </source>
</reference>
<evidence type="ECO:0000313" key="2">
    <source>
        <dbReference type="EMBL" id="KXH38846.1"/>
    </source>
</evidence>
<keyword evidence="3" id="KW-1185">Reference proteome</keyword>
<feature type="region of interest" description="Disordered" evidence="1">
    <location>
        <begin position="57"/>
        <end position="76"/>
    </location>
</feature>
<organism evidence="2 3">
    <name type="scientific">Colletotrichum nymphaeae SA-01</name>
    <dbReference type="NCBI Taxonomy" id="1460502"/>
    <lineage>
        <taxon>Eukaryota</taxon>
        <taxon>Fungi</taxon>
        <taxon>Dikarya</taxon>
        <taxon>Ascomycota</taxon>
        <taxon>Pezizomycotina</taxon>
        <taxon>Sordariomycetes</taxon>
        <taxon>Hypocreomycetidae</taxon>
        <taxon>Glomerellales</taxon>
        <taxon>Glomerellaceae</taxon>
        <taxon>Colletotrichum</taxon>
        <taxon>Colletotrichum acutatum species complex</taxon>
    </lineage>
</organism>
<comment type="caution">
    <text evidence="2">The sequence shown here is derived from an EMBL/GenBank/DDBJ whole genome shotgun (WGS) entry which is preliminary data.</text>
</comment>
<evidence type="ECO:0000256" key="1">
    <source>
        <dbReference type="SAM" id="MobiDB-lite"/>
    </source>
</evidence>
<protein>
    <submittedName>
        <fullName evidence="2">Uncharacterized protein</fullName>
    </submittedName>
</protein>
<accession>A0A135SSJ1</accession>
<proteinExistence type="predicted"/>
<sequence>MRPHAPAKGFIISCTIIESEIASLKSFIIGTLGFEAQNCRMYWCPYVSPAASMMGKPTVKMPRPRGTTREKAMPPMAETRHCGRWCSVHHEV</sequence>
<dbReference type="Proteomes" id="UP000070054">
    <property type="component" value="Unassembled WGS sequence"/>
</dbReference>
<dbReference type="EMBL" id="JEMN01001384">
    <property type="protein sequence ID" value="KXH38846.1"/>
    <property type="molecule type" value="Genomic_DNA"/>
</dbReference>
<dbReference type="AlphaFoldDB" id="A0A135SSJ1"/>
<gene>
    <name evidence="2" type="ORF">CNYM01_11334</name>
</gene>